<gene>
    <name evidence="1" type="ORF">T10_4080</name>
</gene>
<dbReference type="AlphaFoldDB" id="A0A0V1N158"/>
<dbReference type="Proteomes" id="UP000054843">
    <property type="component" value="Unassembled WGS sequence"/>
</dbReference>
<comment type="caution">
    <text evidence="1">The sequence shown here is derived from an EMBL/GenBank/DDBJ whole genome shotgun (WGS) entry which is preliminary data.</text>
</comment>
<protein>
    <submittedName>
        <fullName evidence="1">Uncharacterized protein</fullName>
    </submittedName>
</protein>
<evidence type="ECO:0000313" key="2">
    <source>
        <dbReference type="Proteomes" id="UP000054843"/>
    </source>
</evidence>
<accession>A0A0V1N158</accession>
<keyword evidence="2" id="KW-1185">Reference proteome</keyword>
<dbReference type="EMBL" id="JYDO01000017">
    <property type="protein sequence ID" value="KRZ77674.1"/>
    <property type="molecule type" value="Genomic_DNA"/>
</dbReference>
<name>A0A0V1N158_9BILA</name>
<proteinExistence type="predicted"/>
<reference evidence="1 2" key="1">
    <citation type="submission" date="2015-01" db="EMBL/GenBank/DDBJ databases">
        <title>Evolution of Trichinella species and genotypes.</title>
        <authorList>
            <person name="Korhonen P.K."/>
            <person name="Edoardo P."/>
            <person name="Giuseppe L.R."/>
            <person name="Gasser R.B."/>
        </authorList>
    </citation>
    <scope>NUCLEOTIDE SEQUENCE [LARGE SCALE GENOMIC DNA]</scope>
    <source>
        <strain evidence="1">ISS1980</strain>
    </source>
</reference>
<sequence length="72" mass="8302">MNRKSWEFFIYKLKQLKASKAMMLHFAKINEKASYLVISLRITQDGKPHTVGESLVLPAIKDAVRIHFGEKV</sequence>
<evidence type="ECO:0000313" key="1">
    <source>
        <dbReference type="EMBL" id="KRZ77674.1"/>
    </source>
</evidence>
<organism evidence="1 2">
    <name type="scientific">Trichinella papuae</name>
    <dbReference type="NCBI Taxonomy" id="268474"/>
    <lineage>
        <taxon>Eukaryota</taxon>
        <taxon>Metazoa</taxon>
        <taxon>Ecdysozoa</taxon>
        <taxon>Nematoda</taxon>
        <taxon>Enoplea</taxon>
        <taxon>Dorylaimia</taxon>
        <taxon>Trichinellida</taxon>
        <taxon>Trichinellidae</taxon>
        <taxon>Trichinella</taxon>
    </lineage>
</organism>